<sequence length="152" mass="15167">MKKFMMVGVLGMAVALVACGSSSSGTDTGTSGSASVSLPMESAIASFGEVMPLGSDDETAGCTCNVDETQCDCPCPTSGSFSVTLAGSSFTFTYSDCMASDGSEFNGTVTGSGFEESGSTGSMTFDMDTFGSCTNFSGTVTVQTDSQDGSGS</sequence>
<reference evidence="1" key="1">
    <citation type="journal article" date="2014" name="Front. Microbiol.">
        <title>High frequency of phylogenetically diverse reductive dehalogenase-homologous genes in deep subseafloor sedimentary metagenomes.</title>
        <authorList>
            <person name="Kawai M."/>
            <person name="Futagami T."/>
            <person name="Toyoda A."/>
            <person name="Takaki Y."/>
            <person name="Nishi S."/>
            <person name="Hori S."/>
            <person name="Arai W."/>
            <person name="Tsubouchi T."/>
            <person name="Morono Y."/>
            <person name="Uchiyama I."/>
            <person name="Ito T."/>
            <person name="Fujiyama A."/>
            <person name="Inagaki F."/>
            <person name="Takami H."/>
        </authorList>
    </citation>
    <scope>NUCLEOTIDE SEQUENCE</scope>
    <source>
        <strain evidence="1">Expedition CK06-06</strain>
    </source>
</reference>
<name>X0W732_9ZZZZ</name>
<proteinExistence type="predicted"/>
<accession>X0W732</accession>
<dbReference type="AlphaFoldDB" id="X0W732"/>
<dbReference type="EMBL" id="BARS01036195">
    <property type="protein sequence ID" value="GAG26744.1"/>
    <property type="molecule type" value="Genomic_DNA"/>
</dbReference>
<evidence type="ECO:0000313" key="1">
    <source>
        <dbReference type="EMBL" id="GAG26744.1"/>
    </source>
</evidence>
<gene>
    <name evidence="1" type="ORF">S01H1_55664</name>
</gene>
<organism evidence="1">
    <name type="scientific">marine sediment metagenome</name>
    <dbReference type="NCBI Taxonomy" id="412755"/>
    <lineage>
        <taxon>unclassified sequences</taxon>
        <taxon>metagenomes</taxon>
        <taxon>ecological metagenomes</taxon>
    </lineage>
</organism>
<feature type="non-terminal residue" evidence="1">
    <location>
        <position position="152"/>
    </location>
</feature>
<comment type="caution">
    <text evidence="1">The sequence shown here is derived from an EMBL/GenBank/DDBJ whole genome shotgun (WGS) entry which is preliminary data.</text>
</comment>
<dbReference type="PROSITE" id="PS51257">
    <property type="entry name" value="PROKAR_LIPOPROTEIN"/>
    <property type="match status" value="1"/>
</dbReference>
<protein>
    <submittedName>
        <fullName evidence="1">Uncharacterized protein</fullName>
    </submittedName>
</protein>